<organism evidence="3 4">
    <name type="scientific">Natrarchaeobius chitinivorans</name>
    <dbReference type="NCBI Taxonomy" id="1679083"/>
    <lineage>
        <taxon>Archaea</taxon>
        <taxon>Methanobacteriati</taxon>
        <taxon>Methanobacteriota</taxon>
        <taxon>Stenosarchaea group</taxon>
        <taxon>Halobacteria</taxon>
        <taxon>Halobacteriales</taxon>
        <taxon>Natrialbaceae</taxon>
        <taxon>Natrarchaeobius</taxon>
    </lineage>
</organism>
<dbReference type="SMART" id="SM00966">
    <property type="entry name" value="SpoVT_AbrB"/>
    <property type="match status" value="1"/>
</dbReference>
<dbReference type="GO" id="GO:0003677">
    <property type="term" value="F:DNA binding"/>
    <property type="evidence" value="ECO:0007669"/>
    <property type="project" value="UniProtKB-KW"/>
</dbReference>
<dbReference type="AlphaFoldDB" id="A0A3N6MIS8"/>
<feature type="region of interest" description="Disordered" evidence="1">
    <location>
        <begin position="63"/>
        <end position="88"/>
    </location>
</feature>
<evidence type="ECO:0000313" key="4">
    <source>
        <dbReference type="Proteomes" id="UP000281431"/>
    </source>
</evidence>
<dbReference type="NCBIfam" id="TIGR01439">
    <property type="entry name" value="lp_hng_hel_AbrB"/>
    <property type="match status" value="1"/>
</dbReference>
<gene>
    <name evidence="3" type="ORF">EA472_21475</name>
</gene>
<protein>
    <submittedName>
        <fullName evidence="3">AbrB/MazE/SpoVT family DNA-binding domain-containing protein</fullName>
    </submittedName>
</protein>
<dbReference type="EMBL" id="REFZ01000032">
    <property type="protein sequence ID" value="RQG95621.1"/>
    <property type="molecule type" value="Genomic_DNA"/>
</dbReference>
<keyword evidence="3" id="KW-0238">DNA-binding</keyword>
<dbReference type="Gene3D" id="2.10.260.10">
    <property type="match status" value="1"/>
</dbReference>
<accession>A0A3N6MIS8</accession>
<evidence type="ECO:0000259" key="2">
    <source>
        <dbReference type="PROSITE" id="PS51740"/>
    </source>
</evidence>
<evidence type="ECO:0000313" key="3">
    <source>
        <dbReference type="EMBL" id="RQG95621.1"/>
    </source>
</evidence>
<reference evidence="3 4" key="1">
    <citation type="submission" date="2018-10" db="EMBL/GenBank/DDBJ databases">
        <title>Natrarchaeobius chitinivorans gen. nov., sp. nov., and Natrarchaeobius haloalkaliphilus sp. nov., alkaliphilic, chitin-utilizing haloarchaea from hypersaline alkaline lakes.</title>
        <authorList>
            <person name="Sorokin D.Y."/>
            <person name="Elcheninov A.G."/>
            <person name="Kostrikina N.A."/>
            <person name="Bale N.J."/>
            <person name="Sinninghe Damste J.S."/>
            <person name="Khijniak T.V."/>
            <person name="Kublanov I.V."/>
            <person name="Toshchakov S.V."/>
        </authorList>
    </citation>
    <scope>NUCLEOTIDE SEQUENCE [LARGE SCALE GENOMIC DNA]</scope>
    <source>
        <strain evidence="3 4">AArcht7</strain>
    </source>
</reference>
<comment type="caution">
    <text evidence="3">The sequence shown here is derived from an EMBL/GenBank/DDBJ whole genome shotgun (WGS) entry which is preliminary data.</text>
</comment>
<dbReference type="SUPFAM" id="SSF89447">
    <property type="entry name" value="AbrB/MazE/MraZ-like"/>
    <property type="match status" value="1"/>
</dbReference>
<dbReference type="InterPro" id="IPR037914">
    <property type="entry name" value="SpoVT-AbrB_sf"/>
</dbReference>
<dbReference type="Proteomes" id="UP000281431">
    <property type="component" value="Unassembled WGS sequence"/>
</dbReference>
<name>A0A3N6MIS8_NATCH</name>
<dbReference type="InterPro" id="IPR007159">
    <property type="entry name" value="SpoVT-AbrB_dom"/>
</dbReference>
<feature type="domain" description="SpoVT-AbrB" evidence="2">
    <location>
        <begin position="12"/>
        <end position="58"/>
    </location>
</feature>
<dbReference type="Pfam" id="PF04014">
    <property type="entry name" value="MazE_antitoxin"/>
    <property type="match status" value="1"/>
</dbReference>
<proteinExistence type="predicted"/>
<sequence>MSNSGPSQDTKKEVVSITKHGQVTIPEQFRKKLGIDTPGKVVFRETDAGEVVVERVRSPSEMRGFATRRASKTDTPATEILRQKRNRD</sequence>
<dbReference type="PROSITE" id="PS51740">
    <property type="entry name" value="SPOVT_ABRB"/>
    <property type="match status" value="1"/>
</dbReference>
<keyword evidence="4" id="KW-1185">Reference proteome</keyword>
<evidence type="ECO:0000256" key="1">
    <source>
        <dbReference type="SAM" id="MobiDB-lite"/>
    </source>
</evidence>
<dbReference type="OrthoDB" id="30861at2157"/>